<feature type="compositionally biased region" description="Basic residues" evidence="2">
    <location>
        <begin position="1"/>
        <end position="12"/>
    </location>
</feature>
<evidence type="ECO:0000256" key="1">
    <source>
        <dbReference type="SAM" id="Coils"/>
    </source>
</evidence>
<reference evidence="3" key="1">
    <citation type="journal article" date="2015" name="Nat. Genet.">
        <title>The pineapple genome and the evolution of CAM photosynthesis.</title>
        <authorList>
            <person name="Ming R."/>
            <person name="VanBuren R."/>
            <person name="Wai C.M."/>
            <person name="Tang H."/>
            <person name="Schatz M.C."/>
            <person name="Bowers J.E."/>
            <person name="Lyons E."/>
            <person name="Wang M.L."/>
            <person name="Chen J."/>
            <person name="Biggers E."/>
            <person name="Zhang J."/>
            <person name="Huang L."/>
            <person name="Zhang L."/>
            <person name="Miao W."/>
            <person name="Zhang J."/>
            <person name="Ye Z."/>
            <person name="Miao C."/>
            <person name="Lin Z."/>
            <person name="Wang H."/>
            <person name="Zhou H."/>
            <person name="Yim W.C."/>
            <person name="Priest H.D."/>
            <person name="Zheng C."/>
            <person name="Woodhouse M."/>
            <person name="Edger P.P."/>
            <person name="Guyot R."/>
            <person name="Guo H.B."/>
            <person name="Guo H."/>
            <person name="Zheng G."/>
            <person name="Singh R."/>
            <person name="Sharma A."/>
            <person name="Min X."/>
            <person name="Zheng Y."/>
            <person name="Lee H."/>
            <person name="Gurtowski J."/>
            <person name="Sedlazeck F.J."/>
            <person name="Harkess A."/>
            <person name="McKain M.R."/>
            <person name="Liao Z."/>
            <person name="Fang J."/>
            <person name="Liu J."/>
            <person name="Zhang X."/>
            <person name="Zhang Q."/>
            <person name="Hu W."/>
            <person name="Qin Y."/>
            <person name="Wang K."/>
            <person name="Chen L.Y."/>
            <person name="Shirley N."/>
            <person name="Lin Y.R."/>
            <person name="Liu L.Y."/>
            <person name="Hernandez A.G."/>
            <person name="Wright C.L."/>
            <person name="Bulone V."/>
            <person name="Tuskan G.A."/>
            <person name="Heath K."/>
            <person name="Zee F."/>
            <person name="Moore P.H."/>
            <person name="Sunkar R."/>
            <person name="Leebens-Mack J.H."/>
            <person name="Mockler T."/>
            <person name="Bennetzen J.L."/>
            <person name="Freeling M."/>
            <person name="Sankoff D."/>
            <person name="Paterson A.H."/>
            <person name="Zhu X."/>
            <person name="Yang X."/>
            <person name="Smith J.A."/>
            <person name="Cushman J.C."/>
            <person name="Paull R.E."/>
            <person name="Yu Q."/>
        </authorList>
    </citation>
    <scope>NUCLEOTIDE SEQUENCE [LARGE SCALE GENOMIC DNA]</scope>
    <source>
        <strain evidence="3">cv. F153</strain>
    </source>
</reference>
<accession>A0A6P5GSC4</accession>
<name>A0A6P5GSC4_ANACO</name>
<dbReference type="GeneID" id="109726397"/>
<dbReference type="Gramene" id="Aco007764.1.mrna1">
    <property type="protein sequence ID" value="Aco007764.1.mrna1"/>
    <property type="gene ID" value="Aco007764.1.path1"/>
</dbReference>
<evidence type="ECO:0000313" key="3">
    <source>
        <dbReference type="Proteomes" id="UP000515123"/>
    </source>
</evidence>
<dbReference type="RefSeq" id="XP_020111551.1">
    <property type="nucleotide sequence ID" value="XM_020255962.1"/>
</dbReference>
<proteinExistence type="predicted"/>
<feature type="compositionally biased region" description="Low complexity" evidence="2">
    <location>
        <begin position="49"/>
        <end position="59"/>
    </location>
</feature>
<gene>
    <name evidence="4" type="primary">LOC109726397</name>
</gene>
<dbReference type="OrthoDB" id="1938107at2759"/>
<keyword evidence="1" id="KW-0175">Coiled coil</keyword>
<feature type="region of interest" description="Disordered" evidence="2">
    <location>
        <begin position="1"/>
        <end position="64"/>
    </location>
</feature>
<feature type="compositionally biased region" description="Low complexity" evidence="2">
    <location>
        <begin position="24"/>
        <end position="40"/>
    </location>
</feature>
<evidence type="ECO:0000313" key="4">
    <source>
        <dbReference type="RefSeq" id="XP_020111551.1"/>
    </source>
</evidence>
<organism evidence="3 4">
    <name type="scientific">Ananas comosus</name>
    <name type="common">Pineapple</name>
    <name type="synonym">Ananas ananas</name>
    <dbReference type="NCBI Taxonomy" id="4615"/>
    <lineage>
        <taxon>Eukaryota</taxon>
        <taxon>Viridiplantae</taxon>
        <taxon>Streptophyta</taxon>
        <taxon>Embryophyta</taxon>
        <taxon>Tracheophyta</taxon>
        <taxon>Spermatophyta</taxon>
        <taxon>Magnoliopsida</taxon>
        <taxon>Liliopsida</taxon>
        <taxon>Poales</taxon>
        <taxon>Bromeliaceae</taxon>
        <taxon>Bromelioideae</taxon>
        <taxon>Ananas</taxon>
    </lineage>
</organism>
<reference evidence="4" key="2">
    <citation type="submission" date="2025-08" db="UniProtKB">
        <authorList>
            <consortium name="RefSeq"/>
        </authorList>
    </citation>
    <scope>IDENTIFICATION</scope>
    <source>
        <tissue evidence="4">Leaf</tissue>
    </source>
</reference>
<dbReference type="PANTHER" id="PTHR36402">
    <property type="entry name" value="EXPRESSED PROTEIN"/>
    <property type="match status" value="1"/>
</dbReference>
<dbReference type="Proteomes" id="UP000515123">
    <property type="component" value="Linkage group 21"/>
</dbReference>
<dbReference type="AlphaFoldDB" id="A0A6P5GSC4"/>
<sequence>MATARILHRSFSARRPTPLPPPLLALRSPMRSASASASASGPPPPPRGAPRQQQQQQQQHEFSKACAYLGSWEPVTEPRVAEARLGRLRRDYAREVKQLRREYAYEVELQRVERARRDEARREAARLANEQRKAAKAAAAQTRAAERRAFEEDFRQTLLKERAEKLESWRAKEKSREEKKAAQKGLLRQQSSMWVSEENLEKRILEAIVDATPL</sequence>
<keyword evidence="3" id="KW-1185">Reference proteome</keyword>
<feature type="coiled-coil region" evidence="1">
    <location>
        <begin position="110"/>
        <end position="137"/>
    </location>
</feature>
<dbReference type="PANTHER" id="PTHR36402:SF1">
    <property type="entry name" value="EXPRESSED PROTEIN"/>
    <property type="match status" value="1"/>
</dbReference>
<protein>
    <submittedName>
        <fullName evidence="4">Involucrin</fullName>
    </submittedName>
</protein>
<feature type="compositionally biased region" description="Basic and acidic residues" evidence="2">
    <location>
        <begin position="169"/>
        <end position="181"/>
    </location>
</feature>
<feature type="region of interest" description="Disordered" evidence="2">
    <location>
        <begin position="169"/>
        <end position="188"/>
    </location>
</feature>
<evidence type="ECO:0000256" key="2">
    <source>
        <dbReference type="SAM" id="MobiDB-lite"/>
    </source>
</evidence>